<dbReference type="InterPro" id="IPR025955">
    <property type="entry name" value="TraC/Conjuga_ATPase"/>
</dbReference>
<dbReference type="InterPro" id="IPR027417">
    <property type="entry name" value="P-loop_NTPase"/>
</dbReference>
<evidence type="ECO:0000313" key="2">
    <source>
        <dbReference type="EMBL" id="RGP89872.1"/>
    </source>
</evidence>
<gene>
    <name evidence="2" type="ORF">BC353_09940</name>
</gene>
<dbReference type="PANTHER" id="PTHR38467:SF1">
    <property type="entry name" value="CONJUGATIVE TRANSFER: ASSEMBLY"/>
    <property type="match status" value="1"/>
</dbReference>
<reference evidence="2 3" key="1">
    <citation type="journal article" date="2017" name="Emerg. Infect. Dis.">
        <title>Carbapenemase VCC-1-Producing Vibrio cholerae in Coastal Waters of Germany.</title>
        <authorList>
            <person name="Hammerl J.A."/>
            <person name="Jackel C."/>
            <person name="Bortolaia V."/>
            <person name="Schwartz K."/>
            <person name="Bier N."/>
            <person name="Hendriksen R.S."/>
            <person name="Guerra B."/>
            <person name="Strauch E."/>
        </authorList>
    </citation>
    <scope>NUCLEOTIDE SEQUENCE [LARGE SCALE GENOMIC DNA]</scope>
    <source>
        <strain evidence="2 3">VN-2825</strain>
    </source>
</reference>
<comment type="caution">
    <text evidence="2">The sequence shown here is derived from an EMBL/GenBank/DDBJ whole genome shotgun (WGS) entry which is preliminary data.</text>
</comment>
<name>A0A395U198_VIBCL</name>
<feature type="domain" description="TraG P-loop" evidence="1">
    <location>
        <begin position="455"/>
        <end position="840"/>
    </location>
</feature>
<evidence type="ECO:0000259" key="1">
    <source>
        <dbReference type="Pfam" id="PF19044"/>
    </source>
</evidence>
<accession>A0A395U198</accession>
<dbReference type="Pfam" id="PF19044">
    <property type="entry name" value="P-loop_TraG"/>
    <property type="match status" value="1"/>
</dbReference>
<dbReference type="Gene3D" id="3.40.50.300">
    <property type="entry name" value="P-loop containing nucleotide triphosphate hydrolases"/>
    <property type="match status" value="1"/>
</dbReference>
<protein>
    <recommendedName>
        <fullName evidence="1">TraG P-loop domain-containing protein</fullName>
    </recommendedName>
</protein>
<dbReference type="InterPro" id="IPR043964">
    <property type="entry name" value="P-loop_TraG"/>
</dbReference>
<dbReference type="Gene3D" id="1.10.8.730">
    <property type="match status" value="1"/>
</dbReference>
<dbReference type="SUPFAM" id="SSF52540">
    <property type="entry name" value="P-loop containing nucleoside triphosphate hydrolases"/>
    <property type="match status" value="1"/>
</dbReference>
<evidence type="ECO:0000313" key="3">
    <source>
        <dbReference type="Proteomes" id="UP000266701"/>
    </source>
</evidence>
<dbReference type="EMBL" id="MCBA01000067">
    <property type="protein sequence ID" value="RGP89872.1"/>
    <property type="molecule type" value="Genomic_DNA"/>
</dbReference>
<dbReference type="AlphaFoldDB" id="A0A395U198"/>
<dbReference type="RefSeq" id="WP_118089278.1">
    <property type="nucleotide sequence ID" value="NZ_JACTGM010000015.1"/>
</dbReference>
<proteinExistence type="predicted"/>
<dbReference type="Pfam" id="PF11130">
    <property type="entry name" value="TraC_F_IV"/>
    <property type="match status" value="1"/>
</dbReference>
<organism evidence="2 3">
    <name type="scientific">Vibrio cholerae</name>
    <dbReference type="NCBI Taxonomy" id="666"/>
    <lineage>
        <taxon>Bacteria</taxon>
        <taxon>Pseudomonadati</taxon>
        <taxon>Pseudomonadota</taxon>
        <taxon>Gammaproteobacteria</taxon>
        <taxon>Vibrionales</taxon>
        <taxon>Vibrionaceae</taxon>
        <taxon>Vibrio</taxon>
    </lineage>
</organism>
<dbReference type="InterPro" id="IPR053155">
    <property type="entry name" value="F-pilin_assembly_TraC"/>
</dbReference>
<dbReference type="PANTHER" id="PTHR38467">
    <property type="match status" value="1"/>
</dbReference>
<sequence>MNNFVEKLLLGNQFLTSSDVNLLSNRARLSDYLPYLKFRQHRKEVDEKGNVEHVEVNEFLLSDATYGLAWECRPLTFVGQKALKSLAGVLKQNFPTGTIIQWNLWTDSDMTEIIKGFEAGKQFKDPISARSAEETKKWLLLCADGIPKMSGIPARTFRLMVSIKSPSPLSHQIIDGVRNNLRGAGLSPKPVTPERMRSVVGSVINGKTPKDMVLNPQREIRRQIIDKGISISFPNDKDYARIGDRYACCLTPSDVPRTNDPIQTNQLFGGFEGLNDDTRQITTPFWYSLSVVVKDQKNMIKGKQSVLQWQKVGRSMSNKLEAASREFELAIKNIEQDKGKEYMFIPSMWIFGKDRREMERGAGEVCKLWEDQGFEMQRERLVKSAMFIASLPFGLYNVENNLDNLDRHFIADIEDIARFLPVQGDFIGAGSPTNFYFGRKGQVVGMNHFDPRVNAYNFLVAGGTGTGKTFNLNDMLSGYADSGYKLRMTDMGGGFEKLCAMKGGRYFDFRLSRDIPCINPLDFDDLDDPEERAKGIDTAVNQFGLMANSHTGKRMDELEIKLIEEAVKAQWKAGNKEGGAEVIRQYLSAYTKVGVMKDVPEISRKAEIIAYQMRDFCAGGEFEKIFCGKNQFDIANEQIVTVELEHLRSIKSLYQVVTLQMMNAITQDLYLGDRATQTVILFEEVLSFLNKNGQTDTSYYAGMVDEGYRRARKYRGSMGVVLQSMLDIEALGEIGHVVNSQAVFKYYLESTAFDEAIKRGCIQNVQEGSFVQNLLNSIKSNRPNYSEFFLDAGALGMGVVRLCVDRWRYGVNTSDGADFATYKHMTSNGFTQEQAIEHIAGIKKWM</sequence>
<dbReference type="Proteomes" id="UP000266701">
    <property type="component" value="Unassembled WGS sequence"/>
</dbReference>